<comment type="caution">
    <text evidence="1">The sequence shown here is derived from an EMBL/GenBank/DDBJ whole genome shotgun (WGS) entry which is preliminary data.</text>
</comment>
<dbReference type="OrthoDB" id="3071411at2759"/>
<name>A0A8H6S6S2_MYCCL</name>
<sequence>MEKEDFPNLETRASLCPILMLPNELLTEIFNFYLPPYPTAPKIAGPGSPTYLLGVCRAWRTVVLNSPNLWRAMGIRPKGSADLGRDAGVLRQWLVRSGTVPISLNLILRANEDADPEQAAFVAAVLANRSRWEYFRWRLDWERVHLITGPAPSIVDLNIGTSYQPPSHRQILRLDGATPHLRSVTLWNVGFGASSFEWKRLTTLALVNTDIEDCLTALGQATALIRCKLHMSTAGRQWAPLPGKTILPLLETFIVDGGSSDALDTDIAQVANPSQNWWGQFVLPSLRRLAASYNLLDPPGREALQLLASRSNCRLERLRVLTFAWIDLDFSDYREPVARMWSHVVTDLADADDVASADDEWRYEMYWEPRVDTVEEPHTSLSESHS</sequence>
<dbReference type="Gene3D" id="1.20.1280.50">
    <property type="match status" value="1"/>
</dbReference>
<organism evidence="1 2">
    <name type="scientific">Mycena chlorophos</name>
    <name type="common">Agaric fungus</name>
    <name type="synonym">Agaricus chlorophos</name>
    <dbReference type="NCBI Taxonomy" id="658473"/>
    <lineage>
        <taxon>Eukaryota</taxon>
        <taxon>Fungi</taxon>
        <taxon>Dikarya</taxon>
        <taxon>Basidiomycota</taxon>
        <taxon>Agaricomycotina</taxon>
        <taxon>Agaricomycetes</taxon>
        <taxon>Agaricomycetidae</taxon>
        <taxon>Agaricales</taxon>
        <taxon>Marasmiineae</taxon>
        <taxon>Mycenaceae</taxon>
        <taxon>Mycena</taxon>
    </lineage>
</organism>
<reference evidence="1" key="1">
    <citation type="submission" date="2020-05" db="EMBL/GenBank/DDBJ databases">
        <title>Mycena genomes resolve the evolution of fungal bioluminescence.</title>
        <authorList>
            <person name="Tsai I.J."/>
        </authorList>
    </citation>
    <scope>NUCLEOTIDE SEQUENCE</scope>
    <source>
        <strain evidence="1">110903Hualien_Pintung</strain>
    </source>
</reference>
<keyword evidence="2" id="KW-1185">Reference proteome</keyword>
<accession>A0A8H6S6S2</accession>
<proteinExistence type="predicted"/>
<dbReference type="EMBL" id="JACAZE010000019">
    <property type="protein sequence ID" value="KAF7294125.1"/>
    <property type="molecule type" value="Genomic_DNA"/>
</dbReference>
<dbReference type="AlphaFoldDB" id="A0A8H6S6S2"/>
<dbReference type="Proteomes" id="UP000613580">
    <property type="component" value="Unassembled WGS sequence"/>
</dbReference>
<gene>
    <name evidence="1" type="ORF">HMN09_01140900</name>
</gene>
<evidence type="ECO:0000313" key="2">
    <source>
        <dbReference type="Proteomes" id="UP000613580"/>
    </source>
</evidence>
<protein>
    <submittedName>
        <fullName evidence="1">F-box domain-containing protein</fullName>
    </submittedName>
</protein>
<evidence type="ECO:0000313" key="1">
    <source>
        <dbReference type="EMBL" id="KAF7294125.1"/>
    </source>
</evidence>